<feature type="binding site" evidence="7">
    <location>
        <position position="475"/>
    </location>
    <ligand>
        <name>L-glutamate</name>
        <dbReference type="ChEBI" id="CHEBI:29985"/>
    </ligand>
</feature>
<dbReference type="WBParaSite" id="sdigi.contig74.g3682.t1">
    <property type="protein sequence ID" value="sdigi.contig74.g3682.t1"/>
    <property type="gene ID" value="sdigi.contig74.g3682"/>
</dbReference>
<dbReference type="InterPro" id="IPR000101">
    <property type="entry name" value="GGT_peptidase"/>
</dbReference>
<feature type="binding site" evidence="7">
    <location>
        <position position="99"/>
    </location>
    <ligand>
        <name>L-glutamate</name>
        <dbReference type="ChEBI" id="CHEBI:29985"/>
    </ligand>
</feature>
<feature type="active site" description="Nucleophile" evidence="6">
    <location>
        <position position="381"/>
    </location>
</feature>
<dbReference type="Proteomes" id="UP000887581">
    <property type="component" value="Unplaced"/>
</dbReference>
<feature type="binding site" evidence="7">
    <location>
        <position position="423"/>
    </location>
    <ligand>
        <name>L-glutamate</name>
        <dbReference type="ChEBI" id="CHEBI:29985"/>
    </ligand>
</feature>
<evidence type="ECO:0000256" key="8">
    <source>
        <dbReference type="SAM" id="MobiDB-lite"/>
    </source>
</evidence>
<evidence type="ECO:0000256" key="6">
    <source>
        <dbReference type="PIRSR" id="PIRSR600101-1"/>
    </source>
</evidence>
<dbReference type="PANTHER" id="PTHR11686">
    <property type="entry name" value="GAMMA GLUTAMYL TRANSPEPTIDASE"/>
    <property type="match status" value="1"/>
</dbReference>
<feature type="region of interest" description="Disordered" evidence="8">
    <location>
        <begin position="1"/>
        <end position="20"/>
    </location>
</feature>
<dbReference type="GO" id="GO:0006751">
    <property type="term" value="P:glutathione catabolic process"/>
    <property type="evidence" value="ECO:0007669"/>
    <property type="project" value="InterPro"/>
</dbReference>
<keyword evidence="1" id="KW-0645">Protease</keyword>
<dbReference type="InterPro" id="IPR043138">
    <property type="entry name" value="GGT_lsub"/>
</dbReference>
<reference evidence="10" key="1">
    <citation type="submission" date="2022-11" db="UniProtKB">
        <authorList>
            <consortium name="WormBaseParasite"/>
        </authorList>
    </citation>
    <scope>IDENTIFICATION</scope>
</reference>
<dbReference type="PRINTS" id="PR01210">
    <property type="entry name" value="GGTRANSPTASE"/>
</dbReference>
<accession>A0A915Q1H9</accession>
<dbReference type="InterPro" id="IPR029055">
    <property type="entry name" value="Ntn_hydrolases_N"/>
</dbReference>
<evidence type="ECO:0000256" key="1">
    <source>
        <dbReference type="ARBA" id="ARBA00022670"/>
    </source>
</evidence>
<dbReference type="GO" id="GO:0016746">
    <property type="term" value="F:acyltransferase activity"/>
    <property type="evidence" value="ECO:0007669"/>
    <property type="project" value="UniProtKB-KW"/>
</dbReference>
<feature type="binding site" evidence="7">
    <location>
        <begin position="399"/>
        <end position="401"/>
    </location>
    <ligand>
        <name>L-glutamate</name>
        <dbReference type="ChEBI" id="CHEBI:29985"/>
    </ligand>
</feature>
<evidence type="ECO:0000256" key="5">
    <source>
        <dbReference type="ARBA" id="ARBA00023315"/>
    </source>
</evidence>
<dbReference type="PANTHER" id="PTHR11686:SF46">
    <property type="entry name" value="GAMMA-GLUTAMYLTRANSPEPTIDASE 1"/>
    <property type="match status" value="1"/>
</dbReference>
<dbReference type="AlphaFoldDB" id="A0A915Q1H9"/>
<dbReference type="FunFam" id="3.60.20.40:FF:000006">
    <property type="entry name" value="Protein CBG05566"/>
    <property type="match status" value="1"/>
</dbReference>
<evidence type="ECO:0000256" key="2">
    <source>
        <dbReference type="ARBA" id="ARBA00022679"/>
    </source>
</evidence>
<keyword evidence="5" id="KW-0012">Acyltransferase</keyword>
<dbReference type="Pfam" id="PF01019">
    <property type="entry name" value="G_glu_transpept"/>
    <property type="match status" value="1"/>
</dbReference>
<dbReference type="GO" id="GO:0005886">
    <property type="term" value="C:plasma membrane"/>
    <property type="evidence" value="ECO:0007669"/>
    <property type="project" value="TreeGrafter"/>
</dbReference>
<dbReference type="FunFam" id="1.10.246.130:FF:000005">
    <property type="entry name" value="Gamma-glutamyltranspeptidase 1, putative"/>
    <property type="match status" value="1"/>
</dbReference>
<dbReference type="InterPro" id="IPR043137">
    <property type="entry name" value="GGT_ssub_C"/>
</dbReference>
<dbReference type="SUPFAM" id="SSF56235">
    <property type="entry name" value="N-terminal nucleophile aminohydrolases (Ntn hydrolases)"/>
    <property type="match status" value="1"/>
</dbReference>
<keyword evidence="4" id="KW-0325">Glycoprotein</keyword>
<protein>
    <submittedName>
        <fullName evidence="10">Uncharacterized protein</fullName>
    </submittedName>
</protein>
<sequence>MIQCNSSTPSSSREDQLQWPEPSGSLYGRYKRAAIVTDSGLCSGIGRDILMLGGNAVDATVAALICIGVVNPQSSGLGGGFIMTIYNSTSNQCTVVNARETAPAVANETMFNGSPEDALKGYRAIATPSELHGLWTVFSRFGSGEVAWHRLFEPSIKLALEGFPISASLAEELVKAEQAIFAEPSLKKVFVNPKTERLYNEGDIITRDHLGATLQQIANSSDPLQLFYRGGFAQTIVAEIEEHGGHVSTDDLFNYETKVNEIPIITENFLDKYVICGPPPPSSSAITQSIISTMAEFYSGKNKFDKDDPLIYHRLIEAEKFAYAQRTKLGDAAFVPEARRLAEKLVDSSYLKQIKSLIKDEAQPLDIYASDRLEQPADHGTSHVSTIDRDNNAVSCTSTINRVFGSLRISPTLGIVWNDQMDDFSIPGRSNSFGFVPSPTNYIQPGKRPLSSMSPMVIYNKNTGKVKMVVGASGGSFIISAVAQTVIRTLIFNQTVKEAIDSPRFHNQFLPPETLYESSVPQTIIMNLANERSQNMTARAKIRSSVQALVVNSDGYIYGNSDFRRQTACFPAGF</sequence>
<evidence type="ECO:0000256" key="4">
    <source>
        <dbReference type="ARBA" id="ARBA00023180"/>
    </source>
</evidence>
<dbReference type="GO" id="GO:0006508">
    <property type="term" value="P:proteolysis"/>
    <property type="evidence" value="ECO:0007669"/>
    <property type="project" value="UniProtKB-KW"/>
</dbReference>
<keyword evidence="3" id="KW-0378">Hydrolase</keyword>
<dbReference type="Gene3D" id="3.60.20.40">
    <property type="match status" value="1"/>
</dbReference>
<keyword evidence="9" id="KW-1185">Reference proteome</keyword>
<dbReference type="Gene3D" id="1.10.246.130">
    <property type="match status" value="1"/>
</dbReference>
<evidence type="ECO:0000313" key="9">
    <source>
        <dbReference type="Proteomes" id="UP000887581"/>
    </source>
</evidence>
<feature type="compositionally biased region" description="Polar residues" evidence="8">
    <location>
        <begin position="1"/>
        <end position="11"/>
    </location>
</feature>
<organism evidence="9 10">
    <name type="scientific">Setaria digitata</name>
    <dbReference type="NCBI Taxonomy" id="48799"/>
    <lineage>
        <taxon>Eukaryota</taxon>
        <taxon>Metazoa</taxon>
        <taxon>Ecdysozoa</taxon>
        <taxon>Nematoda</taxon>
        <taxon>Chromadorea</taxon>
        <taxon>Rhabditida</taxon>
        <taxon>Spirurina</taxon>
        <taxon>Spiruromorpha</taxon>
        <taxon>Filarioidea</taxon>
        <taxon>Setariidae</taxon>
        <taxon>Setaria</taxon>
    </lineage>
</organism>
<evidence type="ECO:0000313" key="10">
    <source>
        <dbReference type="WBParaSite" id="sdigi.contig74.g3682.t1"/>
    </source>
</evidence>
<proteinExistence type="predicted"/>
<dbReference type="NCBIfam" id="TIGR00066">
    <property type="entry name" value="g_glut_trans"/>
    <property type="match status" value="1"/>
</dbReference>
<feature type="binding site" evidence="7">
    <location>
        <begin position="451"/>
        <end position="452"/>
    </location>
    <ligand>
        <name>L-glutamate</name>
        <dbReference type="ChEBI" id="CHEBI:29985"/>
    </ligand>
</feature>
<evidence type="ECO:0000256" key="3">
    <source>
        <dbReference type="ARBA" id="ARBA00022801"/>
    </source>
</evidence>
<evidence type="ECO:0000256" key="7">
    <source>
        <dbReference type="PIRSR" id="PIRSR600101-2"/>
    </source>
</evidence>
<name>A0A915Q1H9_9BILA</name>
<dbReference type="GO" id="GO:0036374">
    <property type="term" value="F:glutathione hydrolase activity"/>
    <property type="evidence" value="ECO:0007669"/>
    <property type="project" value="InterPro"/>
</dbReference>
<keyword evidence="2" id="KW-0808">Transferase</keyword>